<dbReference type="InterPro" id="IPR045864">
    <property type="entry name" value="aa-tRNA-synth_II/BPL/LPL"/>
</dbReference>
<sequence length="790" mass="86010">MKFSYQWLARWVRLDIGAEDLAARLTTSGLEVDSVSPVATQFEGVVVARIIDRGPHPDADRLSLCTVDDGSGEPVQVVCGAPNARAGLTAPFARVGATIGPDMKIRRARLRGVESHGMLCSARELGLSDDHAGLMELPADAPVGRDLSEWLDLDDCSIEVDLTPNRADCLSIRGLARDVSASCAAEFTPVDIVPVEPGSSADFPIRLDAPEDCARYAGRVIEGLDTTATSPLWLQEALRRCGVRSISPVVDVTNYVMLELGQPMHAFDLDRLHGGISVRRGNEGEKLTLLDGSEVDLDPEILAICDENGPVALAGIMGGETSAVTDATNRVLLESAWFRPSTIMGKARRYGMHTDASHRFERGVDPQGQVDAIERATTMLLDICGGTAGPVLLAEAAEHLPSNQPVLLRHQRLEHLVGMPFERDAVESILARLGMQVETTEEGWRVTAPSARTDIEREEDLIEEVARIHGYDHIPEKPPGGEATVGSVALHDVPLEQLREALCSAGYFEAINYSFVDRRLLQTLHMDGPALALANPLASDMDVMRTSLVPGLLTALQHNLNRQHDRVRLFETGRVFEQNGSLRERSFLAGVATGLAQPEQWAQEARPMDFFDIKGDVECLLQSRGDASVTFAPLERDWAHPGASAVIHSDGAELGWCGALHPGVLEQLDIGRSVFAFELDLDILAKREIPYAKSISRFPSVRRDLALWVPEGIPYAELHDCVVAAAGELLQKLVVFDVYHDETQKKGYKSLAIGLILQNVSSTLTDEDADPVIKRVVSGLEQELKAQLRG</sequence>
<evidence type="ECO:0000256" key="15">
    <source>
        <dbReference type="HAMAP-Rule" id="MF_00283"/>
    </source>
</evidence>
<dbReference type="Pfam" id="PF03484">
    <property type="entry name" value="B5"/>
    <property type="match status" value="1"/>
</dbReference>
<protein>
    <recommendedName>
        <fullName evidence="15">Phenylalanine--tRNA ligase beta subunit</fullName>
        <ecNumber evidence="15">6.1.1.20</ecNumber>
    </recommendedName>
    <alternativeName>
        <fullName evidence="15">Phenylalanyl-tRNA synthetase beta subunit</fullName>
        <shortName evidence="15">PheRS</shortName>
    </alternativeName>
</protein>
<comment type="caution">
    <text evidence="20">The sequence shown here is derived from an EMBL/GenBank/DDBJ whole genome shotgun (WGS) entry which is preliminary data.</text>
</comment>
<dbReference type="InterPro" id="IPR041616">
    <property type="entry name" value="PheRS_beta_core"/>
</dbReference>
<keyword evidence="9 15" id="KW-0067">ATP-binding</keyword>
<evidence type="ECO:0000256" key="10">
    <source>
        <dbReference type="ARBA" id="ARBA00022842"/>
    </source>
</evidence>
<keyword evidence="8 15" id="KW-0547">Nucleotide-binding</keyword>
<dbReference type="Gene3D" id="3.30.930.10">
    <property type="entry name" value="Bira Bifunctional Protein, Domain 2"/>
    <property type="match status" value="1"/>
</dbReference>
<dbReference type="InterPro" id="IPR004532">
    <property type="entry name" value="Phe-tRNA-ligase_IIc_bsu_bact"/>
</dbReference>
<dbReference type="SMART" id="SM00873">
    <property type="entry name" value="B3_4"/>
    <property type="match status" value="1"/>
</dbReference>
<evidence type="ECO:0000256" key="12">
    <source>
        <dbReference type="ARBA" id="ARBA00022917"/>
    </source>
</evidence>
<dbReference type="PROSITE" id="PS51447">
    <property type="entry name" value="FDX_ACB"/>
    <property type="match status" value="1"/>
</dbReference>
<dbReference type="SUPFAM" id="SSF54991">
    <property type="entry name" value="Anticodon-binding domain of PheRS"/>
    <property type="match status" value="1"/>
</dbReference>
<dbReference type="SUPFAM" id="SSF46955">
    <property type="entry name" value="Putative DNA-binding domain"/>
    <property type="match status" value="1"/>
</dbReference>
<evidence type="ECO:0000259" key="17">
    <source>
        <dbReference type="PROSITE" id="PS50886"/>
    </source>
</evidence>
<dbReference type="InterPro" id="IPR009061">
    <property type="entry name" value="DNA-bd_dom_put_sf"/>
</dbReference>
<evidence type="ECO:0000256" key="1">
    <source>
        <dbReference type="ARBA" id="ARBA00004496"/>
    </source>
</evidence>
<dbReference type="NCBIfam" id="NF045760">
    <property type="entry name" value="YtpR"/>
    <property type="match status" value="1"/>
</dbReference>
<name>A0AAW9RFK3_9GAMM</name>
<dbReference type="EC" id="6.1.1.20" evidence="15"/>
<dbReference type="SMART" id="SM00896">
    <property type="entry name" value="FDX-ACB"/>
    <property type="match status" value="1"/>
</dbReference>
<comment type="cofactor">
    <cofactor evidence="15">
        <name>Mg(2+)</name>
        <dbReference type="ChEBI" id="CHEBI:18420"/>
    </cofactor>
    <text evidence="15">Binds 2 magnesium ions per tetramer.</text>
</comment>
<feature type="binding site" evidence="15">
    <location>
        <position position="464"/>
    </location>
    <ligand>
        <name>Mg(2+)</name>
        <dbReference type="ChEBI" id="CHEBI:18420"/>
        <note>shared with alpha subunit</note>
    </ligand>
</feature>
<dbReference type="InterPro" id="IPR033714">
    <property type="entry name" value="tRNA_bind_bactPheRS"/>
</dbReference>
<evidence type="ECO:0000259" key="19">
    <source>
        <dbReference type="PROSITE" id="PS51483"/>
    </source>
</evidence>
<dbReference type="CDD" id="cd00769">
    <property type="entry name" value="PheRS_beta_core"/>
    <property type="match status" value="1"/>
</dbReference>
<evidence type="ECO:0000256" key="6">
    <source>
        <dbReference type="ARBA" id="ARBA00022598"/>
    </source>
</evidence>
<feature type="binding site" evidence="15">
    <location>
        <position position="454"/>
    </location>
    <ligand>
        <name>Mg(2+)</name>
        <dbReference type="ChEBI" id="CHEBI:18420"/>
        <note>shared with alpha subunit</note>
    </ligand>
</feature>
<keyword evidence="4 15" id="KW-0963">Cytoplasm</keyword>
<dbReference type="Pfam" id="PF03147">
    <property type="entry name" value="FDX-ACB"/>
    <property type="match status" value="1"/>
</dbReference>
<dbReference type="InterPro" id="IPR012340">
    <property type="entry name" value="NA-bd_OB-fold"/>
</dbReference>
<dbReference type="Gene3D" id="3.30.56.10">
    <property type="match status" value="2"/>
</dbReference>
<evidence type="ECO:0000256" key="13">
    <source>
        <dbReference type="ARBA" id="ARBA00023146"/>
    </source>
</evidence>
<evidence type="ECO:0000256" key="16">
    <source>
        <dbReference type="PROSITE-ProRule" id="PRU00209"/>
    </source>
</evidence>
<comment type="subcellular location">
    <subcellularLocation>
        <location evidence="1 15">Cytoplasm</location>
    </subcellularLocation>
</comment>
<keyword evidence="5 16" id="KW-0820">tRNA-binding</keyword>
<dbReference type="SUPFAM" id="SSF56037">
    <property type="entry name" value="PheT/TilS domain"/>
    <property type="match status" value="1"/>
</dbReference>
<keyword evidence="7 15" id="KW-0479">Metal-binding</keyword>
<dbReference type="AlphaFoldDB" id="A0AAW9RFK3"/>
<feature type="binding site" evidence="15">
    <location>
        <position position="460"/>
    </location>
    <ligand>
        <name>Mg(2+)</name>
        <dbReference type="ChEBI" id="CHEBI:18420"/>
        <note>shared with alpha subunit</note>
    </ligand>
</feature>
<feature type="domain" description="TRNA-binding" evidence="17">
    <location>
        <begin position="39"/>
        <end position="148"/>
    </location>
</feature>
<dbReference type="InterPro" id="IPR005146">
    <property type="entry name" value="B3/B4_tRNA-bd"/>
</dbReference>
<dbReference type="GO" id="GO:0006432">
    <property type="term" value="P:phenylalanyl-tRNA aminoacylation"/>
    <property type="evidence" value="ECO:0007669"/>
    <property type="project" value="UniProtKB-UniRule"/>
</dbReference>
<keyword evidence="6 15" id="KW-0436">Ligase</keyword>
<dbReference type="Proteomes" id="UP001359886">
    <property type="component" value="Unassembled WGS sequence"/>
</dbReference>
<dbReference type="FunFam" id="3.30.56.10:FF:000002">
    <property type="entry name" value="Phenylalanine--tRNA ligase beta subunit"/>
    <property type="match status" value="1"/>
</dbReference>
<dbReference type="FunFam" id="3.30.930.10:FF:000022">
    <property type="entry name" value="Phenylalanine--tRNA ligase beta subunit"/>
    <property type="match status" value="1"/>
</dbReference>
<dbReference type="Pfam" id="PF03483">
    <property type="entry name" value="B3_4"/>
    <property type="match status" value="1"/>
</dbReference>
<evidence type="ECO:0000256" key="2">
    <source>
        <dbReference type="ARBA" id="ARBA00008653"/>
    </source>
</evidence>
<dbReference type="InterPro" id="IPR036690">
    <property type="entry name" value="Fdx_antiC-bd_sf"/>
</dbReference>
<dbReference type="PANTHER" id="PTHR10947">
    <property type="entry name" value="PHENYLALANYL-TRNA SYNTHETASE BETA CHAIN AND LEUCINE-RICH REPEAT-CONTAINING PROTEIN 47"/>
    <property type="match status" value="1"/>
</dbReference>
<keyword evidence="13 15" id="KW-0030">Aminoacyl-tRNA synthetase</keyword>
<feature type="domain" description="B5" evidence="19">
    <location>
        <begin position="401"/>
        <end position="476"/>
    </location>
</feature>
<dbReference type="InterPro" id="IPR005121">
    <property type="entry name" value="Fdx_antiC-bd"/>
</dbReference>
<dbReference type="GO" id="GO:0005524">
    <property type="term" value="F:ATP binding"/>
    <property type="evidence" value="ECO:0007669"/>
    <property type="project" value="UniProtKB-UniRule"/>
</dbReference>
<dbReference type="EMBL" id="JAZHOG010000004">
    <property type="protein sequence ID" value="MEJ8567600.1"/>
    <property type="molecule type" value="Genomic_DNA"/>
</dbReference>
<reference evidence="20 21" key="1">
    <citation type="submission" date="2024-02" db="EMBL/GenBank/DDBJ databases">
        <title>A novel Wenzhouxiangellaceae bacterium, isolated from coastal sediments.</title>
        <authorList>
            <person name="Du Z.-J."/>
            <person name="Ye Y.-Q."/>
            <person name="Zhang X.-Y."/>
        </authorList>
    </citation>
    <scope>NUCLEOTIDE SEQUENCE [LARGE SCALE GENOMIC DNA]</scope>
    <source>
        <strain evidence="20 21">CH-27</strain>
    </source>
</reference>
<dbReference type="Gene3D" id="2.40.50.140">
    <property type="entry name" value="Nucleic acid-binding proteins"/>
    <property type="match status" value="1"/>
</dbReference>
<dbReference type="GO" id="GO:0004826">
    <property type="term" value="F:phenylalanine-tRNA ligase activity"/>
    <property type="evidence" value="ECO:0007669"/>
    <property type="project" value="UniProtKB-UniRule"/>
</dbReference>
<evidence type="ECO:0000256" key="7">
    <source>
        <dbReference type="ARBA" id="ARBA00022723"/>
    </source>
</evidence>
<evidence type="ECO:0000256" key="3">
    <source>
        <dbReference type="ARBA" id="ARBA00011209"/>
    </source>
</evidence>
<dbReference type="PANTHER" id="PTHR10947:SF0">
    <property type="entry name" value="PHENYLALANINE--TRNA LIGASE BETA SUBUNIT"/>
    <property type="match status" value="1"/>
</dbReference>
<dbReference type="NCBIfam" id="TIGR00472">
    <property type="entry name" value="pheT_bact"/>
    <property type="match status" value="1"/>
</dbReference>
<evidence type="ECO:0000256" key="11">
    <source>
        <dbReference type="ARBA" id="ARBA00022884"/>
    </source>
</evidence>
<evidence type="ECO:0000259" key="18">
    <source>
        <dbReference type="PROSITE" id="PS51447"/>
    </source>
</evidence>
<dbReference type="InterPro" id="IPR005147">
    <property type="entry name" value="tRNA_synthase_B5-dom"/>
</dbReference>
<evidence type="ECO:0000256" key="8">
    <source>
        <dbReference type="ARBA" id="ARBA00022741"/>
    </source>
</evidence>
<evidence type="ECO:0000313" key="21">
    <source>
        <dbReference type="Proteomes" id="UP001359886"/>
    </source>
</evidence>
<dbReference type="InterPro" id="IPR002547">
    <property type="entry name" value="tRNA-bd_dom"/>
</dbReference>
<dbReference type="RefSeq" id="WP_354694914.1">
    <property type="nucleotide sequence ID" value="NZ_JAZHOG010000004.1"/>
</dbReference>
<organism evidence="20 21">
    <name type="scientific">Elongatibacter sediminis</name>
    <dbReference type="NCBI Taxonomy" id="3119006"/>
    <lineage>
        <taxon>Bacteria</taxon>
        <taxon>Pseudomonadati</taxon>
        <taxon>Pseudomonadota</taxon>
        <taxon>Gammaproteobacteria</taxon>
        <taxon>Chromatiales</taxon>
        <taxon>Wenzhouxiangellaceae</taxon>
        <taxon>Elongatibacter</taxon>
    </lineage>
</organism>
<feature type="binding site" evidence="15">
    <location>
        <position position="463"/>
    </location>
    <ligand>
        <name>Mg(2+)</name>
        <dbReference type="ChEBI" id="CHEBI:18420"/>
        <note>shared with alpha subunit</note>
    </ligand>
</feature>
<evidence type="ECO:0000256" key="4">
    <source>
        <dbReference type="ARBA" id="ARBA00022490"/>
    </source>
</evidence>
<dbReference type="SUPFAM" id="SSF55681">
    <property type="entry name" value="Class II aaRS and biotin synthetases"/>
    <property type="match status" value="1"/>
</dbReference>
<dbReference type="InterPro" id="IPR045060">
    <property type="entry name" value="Phe-tRNA-ligase_IIc_bsu"/>
</dbReference>
<feature type="domain" description="FDX-ACB" evidence="18">
    <location>
        <begin position="696"/>
        <end position="789"/>
    </location>
</feature>
<dbReference type="Gene3D" id="3.30.70.380">
    <property type="entry name" value="Ferrodoxin-fold anticodon-binding domain"/>
    <property type="match status" value="1"/>
</dbReference>
<dbReference type="SMART" id="SM00874">
    <property type="entry name" value="B5"/>
    <property type="match status" value="1"/>
</dbReference>
<keyword evidence="11 16" id="KW-0694">RNA-binding</keyword>
<keyword evidence="10 15" id="KW-0460">Magnesium</keyword>
<evidence type="ECO:0000256" key="14">
    <source>
        <dbReference type="ARBA" id="ARBA00049255"/>
    </source>
</evidence>
<keyword evidence="21" id="KW-1185">Reference proteome</keyword>
<dbReference type="GO" id="GO:0000287">
    <property type="term" value="F:magnesium ion binding"/>
    <property type="evidence" value="ECO:0007669"/>
    <property type="project" value="UniProtKB-UniRule"/>
</dbReference>
<dbReference type="SUPFAM" id="SSF50249">
    <property type="entry name" value="Nucleic acid-binding proteins"/>
    <property type="match status" value="1"/>
</dbReference>
<dbReference type="GO" id="GO:0009328">
    <property type="term" value="C:phenylalanine-tRNA ligase complex"/>
    <property type="evidence" value="ECO:0007669"/>
    <property type="project" value="TreeGrafter"/>
</dbReference>
<dbReference type="InterPro" id="IPR020825">
    <property type="entry name" value="Phe-tRNA_synthase-like_B3/B4"/>
</dbReference>
<comment type="catalytic activity">
    <reaction evidence="14 15">
        <text>tRNA(Phe) + L-phenylalanine + ATP = L-phenylalanyl-tRNA(Phe) + AMP + diphosphate + H(+)</text>
        <dbReference type="Rhea" id="RHEA:19413"/>
        <dbReference type="Rhea" id="RHEA-COMP:9668"/>
        <dbReference type="Rhea" id="RHEA-COMP:9699"/>
        <dbReference type="ChEBI" id="CHEBI:15378"/>
        <dbReference type="ChEBI" id="CHEBI:30616"/>
        <dbReference type="ChEBI" id="CHEBI:33019"/>
        <dbReference type="ChEBI" id="CHEBI:58095"/>
        <dbReference type="ChEBI" id="CHEBI:78442"/>
        <dbReference type="ChEBI" id="CHEBI:78531"/>
        <dbReference type="ChEBI" id="CHEBI:456215"/>
        <dbReference type="EC" id="6.1.1.20"/>
    </reaction>
</comment>
<dbReference type="HAMAP" id="MF_00283">
    <property type="entry name" value="Phe_tRNA_synth_beta1"/>
    <property type="match status" value="1"/>
</dbReference>
<dbReference type="GO" id="GO:0000049">
    <property type="term" value="F:tRNA binding"/>
    <property type="evidence" value="ECO:0007669"/>
    <property type="project" value="UniProtKB-UniRule"/>
</dbReference>
<gene>
    <name evidence="15 20" type="primary">pheT</name>
    <name evidence="20" type="ORF">V3330_08185</name>
</gene>
<dbReference type="CDD" id="cd02796">
    <property type="entry name" value="tRNA_bind_bactPheRS"/>
    <property type="match status" value="1"/>
</dbReference>
<accession>A0AAW9RFK3</accession>
<dbReference type="Gene3D" id="3.50.40.10">
    <property type="entry name" value="Phenylalanyl-trna Synthetase, Chain B, domain 3"/>
    <property type="match status" value="1"/>
</dbReference>
<comment type="similarity">
    <text evidence="2 15">Belongs to the phenylalanyl-tRNA synthetase beta subunit family. Type 1 subfamily.</text>
</comment>
<evidence type="ECO:0000256" key="9">
    <source>
        <dbReference type="ARBA" id="ARBA00022840"/>
    </source>
</evidence>
<dbReference type="FunFam" id="3.50.40.10:FF:000001">
    <property type="entry name" value="Phenylalanine--tRNA ligase beta subunit"/>
    <property type="match status" value="1"/>
</dbReference>
<dbReference type="Pfam" id="PF17759">
    <property type="entry name" value="tRNA_synthFbeta"/>
    <property type="match status" value="1"/>
</dbReference>
<dbReference type="PROSITE" id="PS51483">
    <property type="entry name" value="B5"/>
    <property type="match status" value="1"/>
</dbReference>
<dbReference type="FunFam" id="3.30.70.380:FF:000001">
    <property type="entry name" value="Phenylalanine--tRNA ligase beta subunit"/>
    <property type="match status" value="1"/>
</dbReference>
<evidence type="ECO:0000313" key="20">
    <source>
        <dbReference type="EMBL" id="MEJ8567600.1"/>
    </source>
</evidence>
<dbReference type="PROSITE" id="PS50886">
    <property type="entry name" value="TRBD"/>
    <property type="match status" value="1"/>
</dbReference>
<dbReference type="FunFam" id="2.40.50.140:FF:000045">
    <property type="entry name" value="Phenylalanine--tRNA ligase beta subunit"/>
    <property type="match status" value="1"/>
</dbReference>
<proteinExistence type="inferred from homology"/>
<dbReference type="Pfam" id="PF01588">
    <property type="entry name" value="tRNA_bind"/>
    <property type="match status" value="1"/>
</dbReference>
<comment type="subunit">
    <text evidence="3 15">Tetramer of two alpha and two beta subunits.</text>
</comment>
<evidence type="ECO:0000256" key="5">
    <source>
        <dbReference type="ARBA" id="ARBA00022555"/>
    </source>
</evidence>
<keyword evidence="12 15" id="KW-0648">Protein biosynthesis</keyword>